<organism evidence="4 5">
    <name type="scientific">Flavihumibacter petaseus NBRC 106054</name>
    <dbReference type="NCBI Taxonomy" id="1220578"/>
    <lineage>
        <taxon>Bacteria</taxon>
        <taxon>Pseudomonadati</taxon>
        <taxon>Bacteroidota</taxon>
        <taxon>Chitinophagia</taxon>
        <taxon>Chitinophagales</taxon>
        <taxon>Chitinophagaceae</taxon>
        <taxon>Flavihumibacter</taxon>
    </lineage>
</organism>
<dbReference type="InterPro" id="IPR050065">
    <property type="entry name" value="GlmU-like"/>
</dbReference>
<evidence type="ECO:0000313" key="5">
    <source>
        <dbReference type="Proteomes" id="UP000033121"/>
    </source>
</evidence>
<evidence type="ECO:0000256" key="2">
    <source>
        <dbReference type="ARBA" id="ARBA00022695"/>
    </source>
</evidence>
<gene>
    <name evidence="4" type="ORF">FPE01S_01_09630</name>
</gene>
<feature type="domain" description="MobA-like NTP transferase" evidence="3">
    <location>
        <begin position="3"/>
        <end position="99"/>
    </location>
</feature>
<keyword evidence="1 4" id="KW-0808">Transferase</keyword>
<reference evidence="4 5" key="1">
    <citation type="submission" date="2015-04" db="EMBL/GenBank/DDBJ databases">
        <title>Whole genome shotgun sequence of Flavihumibacter petaseus NBRC 106054.</title>
        <authorList>
            <person name="Miyazawa S."/>
            <person name="Hosoyama A."/>
            <person name="Hashimoto M."/>
            <person name="Noguchi M."/>
            <person name="Tsuchikane K."/>
            <person name="Ohji S."/>
            <person name="Yamazoe A."/>
            <person name="Ichikawa N."/>
            <person name="Kimura A."/>
            <person name="Fujita N."/>
        </authorList>
    </citation>
    <scope>NUCLEOTIDE SEQUENCE [LARGE SCALE GENOMIC DNA]</scope>
    <source>
        <strain evidence="4 5">NBRC 106054</strain>
    </source>
</reference>
<dbReference type="CDD" id="cd02523">
    <property type="entry name" value="PC_cytidylyltransferase"/>
    <property type="match status" value="1"/>
</dbReference>
<sequence length="239" mass="27219">MNAIILAAGLGSRMDSLTKETPKPLLKVGPLPIIETQICYLKEIGIEEIYVVVGYLKEQFNYLERRYGVCLINNTEFNKFNNIYSLYVAAEYFGDSYVLEGDVYLYRNILKAGLQHSAYFSGLRSGFHKEWVLDVSTDQVLQGIIVDTNLESENIGSKAYIMSGISFWNFRDALIIKAALNAVIEEIAVDDNSSKRWLFWDQLVVNNLDRLQIRLEEIGSDDWHEIDCLSELNVARGVV</sequence>
<dbReference type="RefSeq" id="WP_046367721.1">
    <property type="nucleotide sequence ID" value="NZ_BBWV01000001.1"/>
</dbReference>
<dbReference type="InterPro" id="IPR029044">
    <property type="entry name" value="Nucleotide-diphossugar_trans"/>
</dbReference>
<dbReference type="Pfam" id="PF12804">
    <property type="entry name" value="NTP_transf_3"/>
    <property type="match status" value="1"/>
</dbReference>
<dbReference type="Gene3D" id="3.90.550.10">
    <property type="entry name" value="Spore Coat Polysaccharide Biosynthesis Protein SpsA, Chain A"/>
    <property type="match status" value="1"/>
</dbReference>
<dbReference type="AlphaFoldDB" id="A0A0E9MWS4"/>
<accession>A0A0E9MWS4</accession>
<keyword evidence="2" id="KW-0548">Nucleotidyltransferase</keyword>
<protein>
    <submittedName>
        <fullName evidence="4">Putative nucleotidyltransferase</fullName>
    </submittedName>
</protein>
<keyword evidence="5" id="KW-1185">Reference proteome</keyword>
<dbReference type="GO" id="GO:0016779">
    <property type="term" value="F:nucleotidyltransferase activity"/>
    <property type="evidence" value="ECO:0007669"/>
    <property type="project" value="UniProtKB-KW"/>
</dbReference>
<dbReference type="STRING" id="1220578.FPE01S_01_09630"/>
<dbReference type="InterPro" id="IPR025877">
    <property type="entry name" value="MobA-like_NTP_Trfase"/>
</dbReference>
<name>A0A0E9MWS4_9BACT</name>
<evidence type="ECO:0000313" key="4">
    <source>
        <dbReference type="EMBL" id="GAO41948.1"/>
    </source>
</evidence>
<evidence type="ECO:0000256" key="1">
    <source>
        <dbReference type="ARBA" id="ARBA00022679"/>
    </source>
</evidence>
<dbReference type="PANTHER" id="PTHR43584:SF5">
    <property type="entry name" value="PROTEIN LICC"/>
    <property type="match status" value="1"/>
</dbReference>
<dbReference type="PANTHER" id="PTHR43584">
    <property type="entry name" value="NUCLEOTIDYL TRANSFERASE"/>
    <property type="match status" value="1"/>
</dbReference>
<comment type="caution">
    <text evidence="4">The sequence shown here is derived from an EMBL/GenBank/DDBJ whole genome shotgun (WGS) entry which is preliminary data.</text>
</comment>
<dbReference type="SUPFAM" id="SSF53448">
    <property type="entry name" value="Nucleotide-diphospho-sugar transferases"/>
    <property type="match status" value="1"/>
</dbReference>
<dbReference type="OrthoDB" id="9813880at2"/>
<dbReference type="Proteomes" id="UP000033121">
    <property type="component" value="Unassembled WGS sequence"/>
</dbReference>
<proteinExistence type="predicted"/>
<dbReference type="EMBL" id="BBWV01000001">
    <property type="protein sequence ID" value="GAO41948.1"/>
    <property type="molecule type" value="Genomic_DNA"/>
</dbReference>
<evidence type="ECO:0000259" key="3">
    <source>
        <dbReference type="Pfam" id="PF12804"/>
    </source>
</evidence>